<feature type="domain" description="Cell wall elongation regulator TseB-like" evidence="2">
    <location>
        <begin position="51"/>
        <end position="88"/>
    </location>
</feature>
<accession>A0ABW4HSG3</accession>
<dbReference type="InterPro" id="IPR041401">
    <property type="entry name" value="TseB-like_dom"/>
</dbReference>
<dbReference type="RefSeq" id="WP_251510391.1">
    <property type="nucleotide sequence ID" value="NZ_JAMBON010000001.1"/>
</dbReference>
<dbReference type="Gene3D" id="3.10.450.40">
    <property type="match status" value="2"/>
</dbReference>
<dbReference type="Pfam" id="PF17881">
    <property type="entry name" value="TseB"/>
    <property type="match status" value="1"/>
</dbReference>
<proteinExistence type="predicted"/>
<evidence type="ECO:0000259" key="2">
    <source>
        <dbReference type="Pfam" id="PF17881"/>
    </source>
</evidence>
<sequence>MTKMNRRWLRNSLLIFSILFISLVIYGIFLYMDLNEERTKGFSKTQRDLIQQTSITDIEKIEKFNGEQAYHVVYGKTEDGSEKIIFYPLAGSEKQLTTVDADEILPESKMIGMWQSECPSCQLVKATPALLDNELLWELVYYDEENHYVFDYRSIYDGSHYEDIRYLRQFN</sequence>
<evidence type="ECO:0000313" key="4">
    <source>
        <dbReference type="Proteomes" id="UP001597221"/>
    </source>
</evidence>
<reference evidence="4" key="1">
    <citation type="journal article" date="2019" name="Int. J. Syst. Evol. Microbiol.">
        <title>The Global Catalogue of Microorganisms (GCM) 10K type strain sequencing project: providing services to taxonomists for standard genome sequencing and annotation.</title>
        <authorList>
            <consortium name="The Broad Institute Genomics Platform"/>
            <consortium name="The Broad Institute Genome Sequencing Center for Infectious Disease"/>
            <person name="Wu L."/>
            <person name="Ma J."/>
        </authorList>
    </citation>
    <scope>NUCLEOTIDE SEQUENCE [LARGE SCALE GENOMIC DNA]</scope>
    <source>
        <strain evidence="4">CGMCC 1.12376</strain>
    </source>
</reference>
<dbReference type="EMBL" id="JBHUDE010000049">
    <property type="protein sequence ID" value="MFD1608328.1"/>
    <property type="molecule type" value="Genomic_DNA"/>
</dbReference>
<dbReference type="InterPro" id="IPR046350">
    <property type="entry name" value="Cystatin_sf"/>
</dbReference>
<dbReference type="Proteomes" id="UP001597221">
    <property type="component" value="Unassembled WGS sequence"/>
</dbReference>
<feature type="transmembrane region" description="Helical" evidence="1">
    <location>
        <begin position="12"/>
        <end position="32"/>
    </location>
</feature>
<organism evidence="3 4">
    <name type="scientific">Oceanobacillus luteolus</name>
    <dbReference type="NCBI Taxonomy" id="1274358"/>
    <lineage>
        <taxon>Bacteria</taxon>
        <taxon>Bacillati</taxon>
        <taxon>Bacillota</taxon>
        <taxon>Bacilli</taxon>
        <taxon>Bacillales</taxon>
        <taxon>Bacillaceae</taxon>
        <taxon>Oceanobacillus</taxon>
    </lineage>
</organism>
<protein>
    <submittedName>
        <fullName evidence="3">DUF5590 domain-containing protein</fullName>
    </submittedName>
</protein>
<dbReference type="SUPFAM" id="SSF54403">
    <property type="entry name" value="Cystatin/monellin"/>
    <property type="match status" value="2"/>
</dbReference>
<gene>
    <name evidence="3" type="ORF">ACFSBH_11730</name>
</gene>
<evidence type="ECO:0000313" key="3">
    <source>
        <dbReference type="EMBL" id="MFD1608328.1"/>
    </source>
</evidence>
<comment type="caution">
    <text evidence="3">The sequence shown here is derived from an EMBL/GenBank/DDBJ whole genome shotgun (WGS) entry which is preliminary data.</text>
</comment>
<name>A0ABW4HSG3_9BACI</name>
<keyword evidence="4" id="KW-1185">Reference proteome</keyword>
<keyword evidence="1" id="KW-0472">Membrane</keyword>
<evidence type="ECO:0000256" key="1">
    <source>
        <dbReference type="SAM" id="Phobius"/>
    </source>
</evidence>
<keyword evidence="1" id="KW-0812">Transmembrane</keyword>
<keyword evidence="1" id="KW-1133">Transmembrane helix</keyword>